<feature type="non-terminal residue" evidence="2">
    <location>
        <position position="1"/>
    </location>
</feature>
<feature type="compositionally biased region" description="Polar residues" evidence="1">
    <location>
        <begin position="65"/>
        <end position="79"/>
    </location>
</feature>
<dbReference type="AlphaFoldDB" id="A0A822CJC0"/>
<evidence type="ECO:0000313" key="2">
    <source>
        <dbReference type="EMBL" id="CAF5044991.1"/>
    </source>
</evidence>
<feature type="region of interest" description="Disordered" evidence="1">
    <location>
        <begin position="65"/>
        <end position="88"/>
    </location>
</feature>
<gene>
    <name evidence="2" type="ORF">QYT958_LOCUS41666</name>
</gene>
<evidence type="ECO:0000256" key="1">
    <source>
        <dbReference type="SAM" id="MobiDB-lite"/>
    </source>
</evidence>
<sequence length="88" mass="9961">QEQSSNIDEDADPPTEDDPNDMDMKSFAQQYLIDLPEHMIKVTENHNVASTPTKDLFNARESINWSPKVKVNNSVTQSPDSKKRKATT</sequence>
<reference evidence="2" key="1">
    <citation type="submission" date="2021-02" db="EMBL/GenBank/DDBJ databases">
        <authorList>
            <person name="Nowell W R."/>
        </authorList>
    </citation>
    <scope>NUCLEOTIDE SEQUENCE</scope>
</reference>
<name>A0A822CJC0_9BILA</name>
<dbReference type="EMBL" id="CAJOBR010048491">
    <property type="protein sequence ID" value="CAF5044991.1"/>
    <property type="molecule type" value="Genomic_DNA"/>
</dbReference>
<feature type="region of interest" description="Disordered" evidence="1">
    <location>
        <begin position="1"/>
        <end position="25"/>
    </location>
</feature>
<organism evidence="2 3">
    <name type="scientific">Rotaria socialis</name>
    <dbReference type="NCBI Taxonomy" id="392032"/>
    <lineage>
        <taxon>Eukaryota</taxon>
        <taxon>Metazoa</taxon>
        <taxon>Spiralia</taxon>
        <taxon>Gnathifera</taxon>
        <taxon>Rotifera</taxon>
        <taxon>Eurotatoria</taxon>
        <taxon>Bdelloidea</taxon>
        <taxon>Philodinida</taxon>
        <taxon>Philodinidae</taxon>
        <taxon>Rotaria</taxon>
    </lineage>
</organism>
<accession>A0A822CJC0</accession>
<proteinExistence type="predicted"/>
<evidence type="ECO:0000313" key="3">
    <source>
        <dbReference type="Proteomes" id="UP000663848"/>
    </source>
</evidence>
<feature type="non-terminal residue" evidence="2">
    <location>
        <position position="88"/>
    </location>
</feature>
<comment type="caution">
    <text evidence="2">The sequence shown here is derived from an EMBL/GenBank/DDBJ whole genome shotgun (WGS) entry which is preliminary data.</text>
</comment>
<dbReference type="Proteomes" id="UP000663848">
    <property type="component" value="Unassembled WGS sequence"/>
</dbReference>
<protein>
    <submittedName>
        <fullName evidence="2">Uncharacterized protein</fullName>
    </submittedName>
</protein>
<feature type="compositionally biased region" description="Acidic residues" evidence="1">
    <location>
        <begin position="7"/>
        <end position="21"/>
    </location>
</feature>